<evidence type="ECO:0000256" key="2">
    <source>
        <dbReference type="ARBA" id="ARBA00022649"/>
    </source>
</evidence>
<evidence type="ECO:0000256" key="3">
    <source>
        <dbReference type="SAM" id="MobiDB-lite"/>
    </source>
</evidence>
<dbReference type="Gene3D" id="2.30.30.110">
    <property type="match status" value="1"/>
</dbReference>
<accession>A0A3G8ZJX0</accession>
<dbReference type="Proteomes" id="UP000268084">
    <property type="component" value="Chromosome"/>
</dbReference>
<reference evidence="4 5" key="1">
    <citation type="submission" date="2018-11" db="EMBL/GenBank/DDBJ databases">
        <authorList>
            <person name="Da X."/>
        </authorList>
    </citation>
    <scope>NUCLEOTIDE SEQUENCE [LARGE SCALE GENOMIC DNA]</scope>
    <source>
        <strain evidence="4 5">S14-144</strain>
    </source>
</reference>
<comment type="similarity">
    <text evidence="1">Belongs to the PemK/MazF family.</text>
</comment>
<organism evidence="4 5">
    <name type="scientific">Nakamurella antarctica</name>
    <dbReference type="NCBI Taxonomy" id="1902245"/>
    <lineage>
        <taxon>Bacteria</taxon>
        <taxon>Bacillati</taxon>
        <taxon>Actinomycetota</taxon>
        <taxon>Actinomycetes</taxon>
        <taxon>Nakamurellales</taxon>
        <taxon>Nakamurellaceae</taxon>
        <taxon>Nakamurella</taxon>
    </lineage>
</organism>
<dbReference type="InterPro" id="IPR003477">
    <property type="entry name" value="PemK-like"/>
</dbReference>
<gene>
    <name evidence="4" type="ORF">EH165_04700</name>
</gene>
<dbReference type="AlphaFoldDB" id="A0A3G8ZJX0"/>
<keyword evidence="2" id="KW-1277">Toxin-antitoxin system</keyword>
<dbReference type="GO" id="GO:0003677">
    <property type="term" value="F:DNA binding"/>
    <property type="evidence" value="ECO:0007669"/>
    <property type="project" value="InterPro"/>
</dbReference>
<dbReference type="EMBL" id="CP034170">
    <property type="protein sequence ID" value="AZI57563.1"/>
    <property type="molecule type" value="Genomic_DNA"/>
</dbReference>
<proteinExistence type="inferred from homology"/>
<name>A0A3G8ZJX0_9ACTN</name>
<evidence type="ECO:0000256" key="1">
    <source>
        <dbReference type="ARBA" id="ARBA00007521"/>
    </source>
</evidence>
<reference evidence="4 5" key="2">
    <citation type="submission" date="2018-12" db="EMBL/GenBank/DDBJ databases">
        <title>Nakamurella antarcticus sp. nov., isolated from Antarctica South Shetland Islands soil.</title>
        <authorList>
            <person name="Peng F."/>
        </authorList>
    </citation>
    <scope>NUCLEOTIDE SEQUENCE [LARGE SCALE GENOMIC DNA]</scope>
    <source>
        <strain evidence="4 5">S14-144</strain>
    </source>
</reference>
<sequence length="195" mass="21212">MSSTSSFLAKLLRSVVETLTAPTSRKPPPPRPPVAPRQGQVKPTGATHASPADQAESGRYGPTATLEVDPSNVGAVRMTYSPKVDGDPDPGEIVWTWVPFEERDGRGKDRPVLVVATLPTGNVLAVQLTSKQHDGDSEFVSIGSGNWDGEGRPSWINIDRVFSVHPQGMRREAASLDRPRFDLVKAALTTRYRWS</sequence>
<dbReference type="OrthoDB" id="5184628at2"/>
<protein>
    <submittedName>
        <fullName evidence="4">Type II toxin-antitoxin system PemK/MazF family toxin</fullName>
    </submittedName>
</protein>
<dbReference type="Pfam" id="PF02452">
    <property type="entry name" value="PemK_toxin"/>
    <property type="match status" value="1"/>
</dbReference>
<feature type="region of interest" description="Disordered" evidence="3">
    <location>
        <begin position="18"/>
        <end position="67"/>
    </location>
</feature>
<dbReference type="InterPro" id="IPR011067">
    <property type="entry name" value="Plasmid_toxin/cell-grow_inhib"/>
</dbReference>
<dbReference type="SUPFAM" id="SSF50118">
    <property type="entry name" value="Cell growth inhibitor/plasmid maintenance toxic component"/>
    <property type="match status" value="1"/>
</dbReference>
<feature type="compositionally biased region" description="Pro residues" evidence="3">
    <location>
        <begin position="25"/>
        <end position="35"/>
    </location>
</feature>
<evidence type="ECO:0000313" key="4">
    <source>
        <dbReference type="EMBL" id="AZI57563.1"/>
    </source>
</evidence>
<evidence type="ECO:0000313" key="5">
    <source>
        <dbReference type="Proteomes" id="UP000268084"/>
    </source>
</evidence>
<dbReference type="KEGG" id="nak:EH165_04700"/>
<keyword evidence="5" id="KW-1185">Reference proteome</keyword>